<feature type="compositionally biased region" description="Low complexity" evidence="1">
    <location>
        <begin position="137"/>
        <end position="173"/>
    </location>
</feature>
<dbReference type="EMBL" id="BJZO01000051">
    <property type="protein sequence ID" value="GEO81855.1"/>
    <property type="molecule type" value="Genomic_DNA"/>
</dbReference>
<evidence type="ECO:0000256" key="1">
    <source>
        <dbReference type="SAM" id="MobiDB-lite"/>
    </source>
</evidence>
<dbReference type="OrthoDB" id="8479549at2"/>
<feature type="compositionally biased region" description="Low complexity" evidence="1">
    <location>
        <begin position="223"/>
        <end position="265"/>
    </location>
</feature>
<gene>
    <name evidence="2" type="ORF">ROR02_19860</name>
</gene>
<protein>
    <submittedName>
        <fullName evidence="2">Uncharacterized protein</fullName>
    </submittedName>
</protein>
<feature type="compositionally biased region" description="Low complexity" evidence="1">
    <location>
        <begin position="272"/>
        <end position="298"/>
    </location>
</feature>
<comment type="caution">
    <text evidence="2">The sequence shown here is derived from an EMBL/GenBank/DDBJ whole genome shotgun (WGS) entry which is preliminary data.</text>
</comment>
<sequence>MSTAVPPPLPSGPGVNAPVSLPTATVSAPPAALAALPPGSLVEATVLAGGTRGDVQIDTAFGPLILKTPLALSEGSTLALTLLGTVRGQAVLKIAALNGRSLAGGLAGGAGLAAGTGNAPGSPQGPAAPTPGMVSSPAGGAAPTPAGLAGPTPRVDGAPSGTPGSGAPLAGVATGKAGPATGAPAGIAATVVRTGAGAGTPPVEGAVPVGTRLIVRLAVGAGPTGTPSAAAPTPSPAAGTVPAGTGAPPGASPGAASAAPGVSPGASPPPSGEAALGIAPRAVAAPAGPGATASLAPGQGNAAAPSEGDPAARLSSLSGQQMTGRVLAAGAGARPLIETPIGVLALRGPAPAPAGTAVGIQIVAPPVPPTPPTAPVASPALPLTPGAGWPALGETLSFLSQTNPAAAGALRDIVPSPGPQMTAAAVGFLAATRAGGDLGRWPGEEPMRALERGGRRGAELANRLSGDLRDIASRPVETPGSEWRTHVVPFLNGATIEPIRVITRRPPGIEDEEASTRQKKGGGERFLIDITLSRLGPFQFDGFFQRKSRQLDLVVRTRARLPGPIRQDIGVLFNASLAALGLAGSLRFEAGRPFQGPPATPAPPSSPETPQGGLIA</sequence>
<dbReference type="AlphaFoldDB" id="A0A512H8S9"/>
<reference evidence="2 3" key="1">
    <citation type="submission" date="2019-07" db="EMBL/GenBank/DDBJ databases">
        <title>Whole genome shotgun sequence of Rhodospirillum oryzae NBRC 107573.</title>
        <authorList>
            <person name="Hosoyama A."/>
            <person name="Uohara A."/>
            <person name="Ohji S."/>
            <person name="Ichikawa N."/>
        </authorList>
    </citation>
    <scope>NUCLEOTIDE SEQUENCE [LARGE SCALE GENOMIC DNA]</scope>
    <source>
        <strain evidence="2 3">NBRC 107573</strain>
    </source>
</reference>
<dbReference type="Proteomes" id="UP000321567">
    <property type="component" value="Unassembled WGS sequence"/>
</dbReference>
<feature type="region of interest" description="Disordered" evidence="1">
    <location>
        <begin position="591"/>
        <end position="616"/>
    </location>
</feature>
<dbReference type="RefSeq" id="WP_147163878.1">
    <property type="nucleotide sequence ID" value="NZ_BJZO01000051.1"/>
</dbReference>
<accession>A0A512H8S9</accession>
<keyword evidence="3" id="KW-1185">Reference proteome</keyword>
<feature type="compositionally biased region" description="Pro residues" evidence="1">
    <location>
        <begin position="595"/>
        <end position="607"/>
    </location>
</feature>
<organism evidence="2 3">
    <name type="scientific">Pararhodospirillum oryzae</name>
    <dbReference type="NCBI Taxonomy" id="478448"/>
    <lineage>
        <taxon>Bacteria</taxon>
        <taxon>Pseudomonadati</taxon>
        <taxon>Pseudomonadota</taxon>
        <taxon>Alphaproteobacteria</taxon>
        <taxon>Rhodospirillales</taxon>
        <taxon>Rhodospirillaceae</taxon>
        <taxon>Pararhodospirillum</taxon>
    </lineage>
</organism>
<feature type="region of interest" description="Disordered" evidence="1">
    <location>
        <begin position="117"/>
        <end position="173"/>
    </location>
</feature>
<name>A0A512H8S9_9PROT</name>
<evidence type="ECO:0000313" key="3">
    <source>
        <dbReference type="Proteomes" id="UP000321567"/>
    </source>
</evidence>
<feature type="region of interest" description="Disordered" evidence="1">
    <location>
        <begin position="223"/>
        <end position="317"/>
    </location>
</feature>
<evidence type="ECO:0000313" key="2">
    <source>
        <dbReference type="EMBL" id="GEO81855.1"/>
    </source>
</evidence>
<proteinExistence type="predicted"/>